<reference evidence="3 4" key="1">
    <citation type="journal article" date="2008" name="Genome Biol.">
        <title>The genome sequence of the model ascomycete fungus Podospora anserina.</title>
        <authorList>
            <person name="Espagne E."/>
            <person name="Lespinet O."/>
            <person name="Malagnac F."/>
            <person name="Da Silva C."/>
            <person name="Jaillon O."/>
            <person name="Porcel B.M."/>
            <person name="Couloux A."/>
            <person name="Aury J.-M."/>
            <person name="Segurens B."/>
            <person name="Poulain J."/>
            <person name="Anthouard V."/>
            <person name="Grossetete S."/>
            <person name="Khalili H."/>
            <person name="Coppin E."/>
            <person name="Dequard-Chablat M."/>
            <person name="Picard M."/>
            <person name="Contamine V."/>
            <person name="Arnaise S."/>
            <person name="Bourdais A."/>
            <person name="Berteaux-Lecellier V."/>
            <person name="Gautheret D."/>
            <person name="de Vries R.P."/>
            <person name="Battaglia E."/>
            <person name="Coutinho P.M."/>
            <person name="Danchin E.G.J."/>
            <person name="Henrissat B."/>
            <person name="El Khoury R."/>
            <person name="Sainsard-Chanet A."/>
            <person name="Boivin A."/>
            <person name="Pinan-Lucarre B."/>
            <person name="Sellem C.H."/>
            <person name="Debuchy R."/>
            <person name="Wincker P."/>
            <person name="Weissenbach J."/>
            <person name="Silar P."/>
        </authorList>
    </citation>
    <scope>NUCLEOTIDE SEQUENCE [LARGE SCALE GENOMIC DNA]</scope>
    <source>
        <strain evidence="4">S / ATCC MYA-4624 / DSM 980 / FGSC 10383</strain>
    </source>
</reference>
<keyword evidence="4" id="KW-1185">Reference proteome</keyword>
<dbReference type="eggNOG" id="KOG0379">
    <property type="taxonomic scope" value="Eukaryota"/>
</dbReference>
<sequence>MAGVVAAAIAAEQVIMTGVEAAAAVAIAAPTAPLKVALAQLDKPEGDDGNIARSNHSLTVIDDKAYLFGGIDASGHLCSPTVHAISLPQEKSQADPLTSKSTSLADYPAFPTKDISTGELNVPSARKNHAACARGNRYVLIHGGEDASGNPIDEGNVIWEWDSETLAWTKLRGATQLYKNMAPRSGHSLFIDDKQGFLVSVGGSNDETKREVWFYDLNQAVWTTLPDLPSSVELLDARAYAGNTLYVLAKSPSDPNTVELLSLYLYNNATDREKPLPWETHSFTAPSPRPQPRVGGALVPITTGYGREYLVYMFGLPVDESLAFQADIWTLQLPSRGFTGAKVKDYVREKLPKMSSGELTWAEVELVAMEQMESQGKVHPGPRGRFGFGACSGGRGVVIWGGENAKGEREGDGWILRGAGGYEDYDRRE</sequence>
<evidence type="ECO:0000256" key="2">
    <source>
        <dbReference type="ARBA" id="ARBA00023004"/>
    </source>
</evidence>
<keyword evidence="2" id="KW-0408">Iron</keyword>
<evidence type="ECO:0000313" key="4">
    <source>
        <dbReference type="Proteomes" id="UP000001197"/>
    </source>
</evidence>
<dbReference type="InterPro" id="IPR011043">
    <property type="entry name" value="Gal_Oxase/kelch_b-propeller"/>
</dbReference>
<reference evidence="4" key="2">
    <citation type="journal article" date="2014" name="Genetics">
        <title>Maintaining two mating types: Structure of the mating type locus and its role in heterokaryosis in Podospora anserina.</title>
        <authorList>
            <person name="Grognet P."/>
            <person name="Bidard F."/>
            <person name="Kuchly C."/>
            <person name="Tong L.C.H."/>
            <person name="Coppin E."/>
            <person name="Benkhali J.A."/>
            <person name="Couloux A."/>
            <person name="Wincker P."/>
            <person name="Debuchy R."/>
            <person name="Silar P."/>
        </authorList>
    </citation>
    <scope>GENOME REANNOTATION</scope>
    <source>
        <strain evidence="4">S / ATCC MYA-4624 / DSM 980 / FGSC 10383</strain>
    </source>
</reference>
<protein>
    <submittedName>
        <fullName evidence="3">Uncharacterized protein</fullName>
    </submittedName>
</protein>
<evidence type="ECO:0000256" key="1">
    <source>
        <dbReference type="ARBA" id="ARBA00022737"/>
    </source>
</evidence>
<dbReference type="PANTHER" id="PTHR47435:SF10">
    <property type="entry name" value="TIP ELONGATION ABERRANT PROTEIN 3"/>
    <property type="match status" value="1"/>
</dbReference>
<accession>A0A090CSV6</accession>
<dbReference type="SUPFAM" id="SSF50965">
    <property type="entry name" value="Galactose oxidase, central domain"/>
    <property type="match status" value="1"/>
</dbReference>
<dbReference type="InterPro" id="IPR015915">
    <property type="entry name" value="Kelch-typ_b-propeller"/>
</dbReference>
<dbReference type="PANTHER" id="PTHR47435">
    <property type="entry name" value="KELCH REPEAT PROTEIN (AFU_ORTHOLOGUE AFUA_5G12780)"/>
    <property type="match status" value="1"/>
</dbReference>
<dbReference type="Proteomes" id="UP000001197">
    <property type="component" value="Chromosome 5"/>
</dbReference>
<dbReference type="GO" id="GO:0019760">
    <property type="term" value="P:glucosinolate metabolic process"/>
    <property type="evidence" value="ECO:0007669"/>
    <property type="project" value="UniProtKB-ARBA"/>
</dbReference>
<dbReference type="EMBL" id="FO904940">
    <property type="protein sequence ID" value="CDP29312.1"/>
    <property type="molecule type" value="Genomic_DNA"/>
</dbReference>
<organism evidence="3 4">
    <name type="scientific">Podospora anserina (strain S / ATCC MYA-4624 / DSM 980 / FGSC 10383)</name>
    <name type="common">Pleurage anserina</name>
    <dbReference type="NCBI Taxonomy" id="515849"/>
    <lineage>
        <taxon>Eukaryota</taxon>
        <taxon>Fungi</taxon>
        <taxon>Dikarya</taxon>
        <taxon>Ascomycota</taxon>
        <taxon>Pezizomycotina</taxon>
        <taxon>Sordariomycetes</taxon>
        <taxon>Sordariomycetidae</taxon>
        <taxon>Sordariales</taxon>
        <taxon>Podosporaceae</taxon>
        <taxon>Podospora</taxon>
        <taxon>Podospora anserina</taxon>
    </lineage>
</organism>
<dbReference type="Gene3D" id="2.120.10.80">
    <property type="entry name" value="Kelch-type beta propeller"/>
    <property type="match status" value="2"/>
</dbReference>
<evidence type="ECO:0000313" key="3">
    <source>
        <dbReference type="EMBL" id="CDP29312.1"/>
    </source>
</evidence>
<keyword evidence="1" id="KW-0677">Repeat</keyword>
<proteinExistence type="predicted"/>
<dbReference type="InParanoid" id="A0A090CSV6"/>
<dbReference type="AlphaFoldDB" id="A0A090CSV6"/>
<name>A0A090CSV6_PODAN</name>